<comment type="caution">
    <text evidence="1">The sequence shown here is derived from an EMBL/GenBank/DDBJ whole genome shotgun (WGS) entry which is preliminary data.</text>
</comment>
<sequence length="649" mass="67803">MAEALTRAMGATTPTTLNREARTVEVVALSGPAPAVRPAPAPDGSRSAWVEELDAAGADLSRFRGGPALKDHRNVTDAAVGTVADARVDGDRITGTIRFDGSATASDLMAKVEAGSVRGVSLGYSVQRWQRAGKRDGLPVFRAIAWAPHELSFTPVPVDAGATVRSKEGNMTTKTTGAPTDDPAQNDRNEFKPCANCATPGGCQKLGGCVKEADGGSGDNTDKAVNDGGTRAAANGQIRTMVRAAGLDVATADRLIDDGADLDRARAAVFDAMLARSGTRPLAAVQVLHDHDDPGNVVDRMATAFAARATAHLPEAHRVQMPEQARSYAGRSLLDLAAELADRRGNPIGTRHLSPADLYQRAMTTGDFPVLLANAANKTLLPAYQAAAPTYRRFFARRDFRDFKPASFARVGDFPVPLAVGENGEYKHGAISESGESVTLGEYGRVVMFSRKALINDDLGAFADLPTKAALRCADWENSVAWALVVSNPVLSDGKALFHASHGNLAASGAAIDLGTVSAGEAAMMKQTSLDGLKLNLKPSVLATGPDQFTAARQFVSTAVAPTTAAAVNPLAGKLEPVGDANLPGPGWYLMAEPSALETFIYGYLQGQSGPVITPEPGFDVAGVKVKLTIDFAVGAVDYRGAYFNPGAA</sequence>
<accession>A0ABX2KRD9</accession>
<dbReference type="Proteomes" id="UP000639419">
    <property type="component" value="Unassembled WGS sequence"/>
</dbReference>
<dbReference type="RefSeq" id="WP_174437579.1">
    <property type="nucleotide sequence ID" value="NZ_BAABCC010000032.1"/>
</dbReference>
<evidence type="ECO:0000313" key="1">
    <source>
        <dbReference type="EMBL" id="NUB18252.1"/>
    </source>
</evidence>
<gene>
    <name evidence="1" type="ORF">GBZ26_03295</name>
</gene>
<name>A0ABX2KRD9_9PROT</name>
<dbReference type="EMBL" id="WHOR01000013">
    <property type="protein sequence ID" value="NUB18252.1"/>
    <property type="molecule type" value="Genomic_DNA"/>
</dbReference>
<evidence type="ECO:0000313" key="2">
    <source>
        <dbReference type="Proteomes" id="UP000639419"/>
    </source>
</evidence>
<reference evidence="1 2" key="1">
    <citation type="submission" date="2019-10" db="EMBL/GenBank/DDBJ databases">
        <title>Genome sequence of Azospirillum formosense CC-Nfb-7.</title>
        <authorList>
            <person name="Ambrosini A."/>
            <person name="Sant'Anna F.H."/>
            <person name="Cassan F.D."/>
            <person name="Souza E.M."/>
            <person name="Passaglia L.M.P."/>
        </authorList>
    </citation>
    <scope>NUCLEOTIDE SEQUENCE [LARGE SCALE GENOMIC DNA]</scope>
    <source>
        <strain evidence="1 2">CC-NFb-7</strain>
    </source>
</reference>
<protein>
    <submittedName>
        <fullName evidence="1">Peptidase</fullName>
    </submittedName>
</protein>
<organism evidence="1 2">
    <name type="scientific">Azospirillum formosense</name>
    <dbReference type="NCBI Taxonomy" id="861533"/>
    <lineage>
        <taxon>Bacteria</taxon>
        <taxon>Pseudomonadati</taxon>
        <taxon>Pseudomonadota</taxon>
        <taxon>Alphaproteobacteria</taxon>
        <taxon>Rhodospirillales</taxon>
        <taxon>Azospirillaceae</taxon>
        <taxon>Azospirillum</taxon>
    </lineage>
</organism>
<dbReference type="NCBIfam" id="NF045541">
    <property type="entry name" value="scaf_prot_MCP2"/>
    <property type="match status" value="1"/>
</dbReference>
<dbReference type="Pfam" id="PF25209">
    <property type="entry name" value="Phage_capsid_4"/>
    <property type="match status" value="1"/>
</dbReference>
<proteinExistence type="predicted"/>
<keyword evidence="2" id="KW-1185">Reference proteome</keyword>